<feature type="coiled-coil region" evidence="1">
    <location>
        <begin position="65"/>
        <end position="155"/>
    </location>
</feature>
<protein>
    <recommendedName>
        <fullName evidence="4">Chromosome partitioning protein ParA</fullName>
    </recommendedName>
</protein>
<gene>
    <name evidence="2" type="ORF">R2X38_05200</name>
</gene>
<keyword evidence="1" id="KW-0175">Coiled coil</keyword>
<reference evidence="2 3" key="1">
    <citation type="submission" date="2023-10" db="EMBL/GenBank/DDBJ databases">
        <title>Marine bacteria isolated from horseshoe crab.</title>
        <authorList>
            <person name="Cheng T.H."/>
        </authorList>
    </citation>
    <scope>NUCLEOTIDE SEQUENCE [LARGE SCALE GENOMIC DNA]</scope>
    <source>
        <strain evidence="2 3">HSC6</strain>
    </source>
</reference>
<evidence type="ECO:0008006" key="4">
    <source>
        <dbReference type="Google" id="ProtNLM"/>
    </source>
</evidence>
<comment type="caution">
    <text evidence="2">The sequence shown here is derived from an EMBL/GenBank/DDBJ whole genome shotgun (WGS) entry which is preliminary data.</text>
</comment>
<evidence type="ECO:0000256" key="1">
    <source>
        <dbReference type="SAM" id="Coils"/>
    </source>
</evidence>
<organism evidence="2 3">
    <name type="scientific">Photobacterium rosenbergii</name>
    <dbReference type="NCBI Taxonomy" id="294936"/>
    <lineage>
        <taxon>Bacteria</taxon>
        <taxon>Pseudomonadati</taxon>
        <taxon>Pseudomonadota</taxon>
        <taxon>Gammaproteobacteria</taxon>
        <taxon>Vibrionales</taxon>
        <taxon>Vibrionaceae</taxon>
        <taxon>Photobacterium</taxon>
    </lineage>
</organism>
<evidence type="ECO:0000313" key="3">
    <source>
        <dbReference type="Proteomes" id="UP001186452"/>
    </source>
</evidence>
<dbReference type="EMBL" id="JAWJZI010000002">
    <property type="protein sequence ID" value="MDV5168397.1"/>
    <property type="molecule type" value="Genomic_DNA"/>
</dbReference>
<name>A0ABU3ZE66_9GAMM</name>
<accession>A0ABU3ZE66</accession>
<proteinExistence type="predicted"/>
<sequence>MKRRKSRAKSSSSSLVRVEHKSMFSQRRLAALAGIIFTVLVAQAGYFYWQYNQGQVDYLSVQNKFDEYEQQLLEKQTLIDEFQQQLISKQAQLEEQQLVIDELDERLINLDEKYLFLMQEINATSTLLVDKNSEIASLEQQYIDSQKALKKKSSQLYSLQRRFERDVNSAIAKERRKLTESQLMVDQELAQLQSQEAEISAKISNVDEWERKRAEFEKLYASSALEKQNEERVSKLMDQFNELRVDLDVVNECDKDYLYRYNEAKSLLNHIRTFIQKYEMRDEFYYYVISNDSMINSQNRKLCVVD</sequence>
<keyword evidence="3" id="KW-1185">Reference proteome</keyword>
<evidence type="ECO:0000313" key="2">
    <source>
        <dbReference type="EMBL" id="MDV5168397.1"/>
    </source>
</evidence>
<dbReference type="RefSeq" id="WP_317521103.1">
    <property type="nucleotide sequence ID" value="NZ_JAWJZI010000002.1"/>
</dbReference>
<dbReference type="Proteomes" id="UP001186452">
    <property type="component" value="Unassembled WGS sequence"/>
</dbReference>